<comment type="caution">
    <text evidence="3">The sequence shown here is derived from an EMBL/GenBank/DDBJ whole genome shotgun (WGS) entry which is preliminary data.</text>
</comment>
<dbReference type="Pfam" id="PF08668">
    <property type="entry name" value="HDOD"/>
    <property type="match status" value="1"/>
</dbReference>
<reference evidence="3 4" key="1">
    <citation type="submission" date="2019-03" db="EMBL/GenBank/DDBJ databases">
        <title>Subsurface microbial communities from deep shales in Ohio and West Virginia, USA.</title>
        <authorList>
            <person name="Wrighton K."/>
        </authorList>
    </citation>
    <scope>NUCLEOTIDE SEQUENCE [LARGE SCALE GENOMIC DNA]</scope>
    <source>
        <strain evidence="3 4">MA284_T2</strain>
    </source>
</reference>
<dbReference type="Pfam" id="PF00563">
    <property type="entry name" value="EAL"/>
    <property type="match status" value="1"/>
</dbReference>
<dbReference type="Gene3D" id="1.10.3210.10">
    <property type="entry name" value="Hypothetical protein af1432"/>
    <property type="match status" value="1"/>
</dbReference>
<dbReference type="PIRSF" id="PIRSF003180">
    <property type="entry name" value="DiGMPpdiest_YuxH"/>
    <property type="match status" value="1"/>
</dbReference>
<dbReference type="RefSeq" id="WP_133514499.1">
    <property type="nucleotide sequence ID" value="NZ_SNWX01000006.1"/>
</dbReference>
<name>A0A4R6LVY5_9FIRM</name>
<dbReference type="SUPFAM" id="SSF109604">
    <property type="entry name" value="HD-domain/PDEase-like"/>
    <property type="match status" value="1"/>
</dbReference>
<gene>
    <name evidence="3" type="ORF">DFR79_10668</name>
</gene>
<dbReference type="AlphaFoldDB" id="A0A4R6LVY5"/>
<dbReference type="PROSITE" id="PS51833">
    <property type="entry name" value="HDOD"/>
    <property type="match status" value="1"/>
</dbReference>
<dbReference type="Gene3D" id="3.20.20.450">
    <property type="entry name" value="EAL domain"/>
    <property type="match status" value="1"/>
</dbReference>
<dbReference type="SUPFAM" id="SSF141868">
    <property type="entry name" value="EAL domain-like"/>
    <property type="match status" value="1"/>
</dbReference>
<feature type="domain" description="EAL" evidence="1">
    <location>
        <begin position="1"/>
        <end position="205"/>
    </location>
</feature>
<dbReference type="Proteomes" id="UP000295064">
    <property type="component" value="Unassembled WGS sequence"/>
</dbReference>
<dbReference type="InterPro" id="IPR013976">
    <property type="entry name" value="HDOD"/>
</dbReference>
<dbReference type="InterPro" id="IPR052340">
    <property type="entry name" value="RNase_Y/CdgJ"/>
</dbReference>
<evidence type="ECO:0000313" key="3">
    <source>
        <dbReference type="EMBL" id="TDO92255.1"/>
    </source>
</evidence>
<dbReference type="PROSITE" id="PS50883">
    <property type="entry name" value="EAL"/>
    <property type="match status" value="1"/>
</dbReference>
<evidence type="ECO:0000259" key="2">
    <source>
        <dbReference type="PROSITE" id="PS51833"/>
    </source>
</evidence>
<dbReference type="OrthoDB" id="9804751at2"/>
<accession>A0A4R6LVY5</accession>
<evidence type="ECO:0000259" key="1">
    <source>
        <dbReference type="PROSITE" id="PS50883"/>
    </source>
</evidence>
<dbReference type="PANTHER" id="PTHR33525">
    <property type="match status" value="1"/>
</dbReference>
<dbReference type="PANTHER" id="PTHR33525:SF4">
    <property type="entry name" value="CYCLIC DI-GMP PHOSPHODIESTERASE CDGJ"/>
    <property type="match status" value="1"/>
</dbReference>
<sequence length="405" mass="46529">MDAVVAKQPILDKNKEVFAYELLFRGGDTGSDNFDGDKATAQVISNTLESIGFKNLTEGKPAFINFTDKLLKQGIPDLLAPENVYLEVLENVKVDSHLLYALKTYKEMGFKIVLDDFVFSENLISLVELADFIKIDFLAIRGSARKNIIEICLSHNPELKFIGEKIETHEDYIIAAKMGYDYFQGYFFIKPETIQTRESNSYEFSFFKMMEELNKAEPEFKTLEEIVKSDFSMSYSLLRIINSAHFGYDVKSIRQAIVLLGVDKLRKWSLLYFLKGLNNNKPDILFKTAVLRANFAETLSKYFSDDKSSNLFVLGLLSVIDGYLDRDIGDILEEISLFGEFKQALISREGKLGDLLSLIESFEKLNFKQCQQYLDKYSLNYDTISRKYINSLEKTEEIIEAFDNY</sequence>
<dbReference type="InterPro" id="IPR001633">
    <property type="entry name" value="EAL_dom"/>
</dbReference>
<protein>
    <submittedName>
        <fullName evidence="3">Diguanylate phosphodiesterase</fullName>
    </submittedName>
</protein>
<dbReference type="InterPro" id="IPR035919">
    <property type="entry name" value="EAL_sf"/>
</dbReference>
<proteinExistence type="predicted"/>
<dbReference type="EMBL" id="SNWX01000006">
    <property type="protein sequence ID" value="TDO92255.1"/>
    <property type="molecule type" value="Genomic_DNA"/>
</dbReference>
<organism evidence="3 4">
    <name type="scientific">Halanaerobium saccharolyticum</name>
    <dbReference type="NCBI Taxonomy" id="43595"/>
    <lineage>
        <taxon>Bacteria</taxon>
        <taxon>Bacillati</taxon>
        <taxon>Bacillota</taxon>
        <taxon>Clostridia</taxon>
        <taxon>Halanaerobiales</taxon>
        <taxon>Halanaerobiaceae</taxon>
        <taxon>Halanaerobium</taxon>
    </lineage>
</organism>
<dbReference type="InterPro" id="IPR014408">
    <property type="entry name" value="dGMP_Pdiesterase_EAL/HD-GYP"/>
</dbReference>
<dbReference type="SMART" id="SM00052">
    <property type="entry name" value="EAL"/>
    <property type="match status" value="1"/>
</dbReference>
<feature type="domain" description="HDOD" evidence="2">
    <location>
        <begin position="199"/>
        <end position="383"/>
    </location>
</feature>
<evidence type="ECO:0000313" key="4">
    <source>
        <dbReference type="Proteomes" id="UP000295064"/>
    </source>
</evidence>